<evidence type="ECO:0008006" key="4">
    <source>
        <dbReference type="Google" id="ProtNLM"/>
    </source>
</evidence>
<reference evidence="2 3" key="1">
    <citation type="journal article" date="2022" name="ISME Commun">
        <title>Vulcanimicrobium alpinus gen. nov. sp. nov., the first cultivated representative of the candidate phylum 'Eremiobacterota', is a metabolically versatile aerobic anoxygenic phototroph.</title>
        <authorList>
            <person name="Yabe S."/>
            <person name="Muto K."/>
            <person name="Abe K."/>
            <person name="Yokota A."/>
            <person name="Staudigel H."/>
            <person name="Tebo B.M."/>
        </authorList>
    </citation>
    <scope>NUCLEOTIDE SEQUENCE [LARGE SCALE GENOMIC DNA]</scope>
    <source>
        <strain evidence="2 3">WC8-2</strain>
    </source>
</reference>
<keyword evidence="1" id="KW-0732">Signal</keyword>
<accession>A0AAN2C9H6</accession>
<evidence type="ECO:0000313" key="2">
    <source>
        <dbReference type="EMBL" id="BDE05998.1"/>
    </source>
</evidence>
<dbReference type="EMBL" id="AP025523">
    <property type="protein sequence ID" value="BDE05998.1"/>
    <property type="molecule type" value="Genomic_DNA"/>
</dbReference>
<proteinExistence type="predicted"/>
<protein>
    <recommendedName>
        <fullName evidence="4">Secreted protein</fullName>
    </recommendedName>
</protein>
<evidence type="ECO:0000313" key="3">
    <source>
        <dbReference type="Proteomes" id="UP001317532"/>
    </source>
</evidence>
<dbReference type="Proteomes" id="UP001317532">
    <property type="component" value="Chromosome"/>
</dbReference>
<feature type="chain" id="PRO_5043021568" description="Secreted protein" evidence="1">
    <location>
        <begin position="28"/>
        <end position="192"/>
    </location>
</feature>
<gene>
    <name evidence="2" type="ORF">WPS_12740</name>
</gene>
<name>A0AAN2C9H6_UNVUL</name>
<organism evidence="2 3">
    <name type="scientific">Vulcanimicrobium alpinum</name>
    <dbReference type="NCBI Taxonomy" id="3016050"/>
    <lineage>
        <taxon>Bacteria</taxon>
        <taxon>Bacillati</taxon>
        <taxon>Vulcanimicrobiota</taxon>
        <taxon>Vulcanimicrobiia</taxon>
        <taxon>Vulcanimicrobiales</taxon>
        <taxon>Vulcanimicrobiaceae</taxon>
        <taxon>Vulcanimicrobium</taxon>
    </lineage>
</organism>
<feature type="signal peptide" evidence="1">
    <location>
        <begin position="1"/>
        <end position="27"/>
    </location>
</feature>
<dbReference type="AlphaFoldDB" id="A0AAN2C9H6"/>
<evidence type="ECO:0000256" key="1">
    <source>
        <dbReference type="SAM" id="SignalP"/>
    </source>
</evidence>
<sequence>MSVVRILVVLLLSVSASLLIAPPLAEGAPTAQGGSTQAPAQDGCMNQWMFNCVWRVRVTNVAFHPAGDAVNGWDVTMQWANGTSYAGISPVDTRKQDLVLGLANGDTLTATDTTRGSLNQQQLDFHTFPASGQFTYTQSFLSGATLDPSNKPVKLLVTFDVTAYRAAAGSSAKFWKLKTPGYNYRINLTCPA</sequence>
<keyword evidence="3" id="KW-1185">Reference proteome</keyword>
<dbReference type="KEGG" id="vab:WPS_12740"/>